<reference evidence="3" key="1">
    <citation type="journal article" date="2019" name="Int. J. Syst. Evol. Microbiol.">
        <title>The Global Catalogue of Microorganisms (GCM) 10K type strain sequencing project: providing services to taxonomists for standard genome sequencing and annotation.</title>
        <authorList>
            <consortium name="The Broad Institute Genomics Platform"/>
            <consortium name="The Broad Institute Genome Sequencing Center for Infectious Disease"/>
            <person name="Wu L."/>
            <person name="Ma J."/>
        </authorList>
    </citation>
    <scope>NUCLEOTIDE SEQUENCE [LARGE SCALE GENOMIC DNA]</scope>
    <source>
        <strain evidence="3">JCM 18326</strain>
    </source>
</reference>
<comment type="caution">
    <text evidence="2">The sequence shown here is derived from an EMBL/GenBank/DDBJ whole genome shotgun (WGS) entry which is preliminary data.</text>
</comment>
<dbReference type="Gene3D" id="2.40.50.180">
    <property type="entry name" value="CheA-289, Domain 4"/>
    <property type="match status" value="1"/>
</dbReference>
<organism evidence="2 3">
    <name type="scientific">Algivirga pacifica</name>
    <dbReference type="NCBI Taxonomy" id="1162670"/>
    <lineage>
        <taxon>Bacteria</taxon>
        <taxon>Pseudomonadati</taxon>
        <taxon>Bacteroidota</taxon>
        <taxon>Cytophagia</taxon>
        <taxon>Cytophagales</taxon>
        <taxon>Flammeovirgaceae</taxon>
        <taxon>Algivirga</taxon>
    </lineage>
</organism>
<dbReference type="SMART" id="SM00260">
    <property type="entry name" value="CheW"/>
    <property type="match status" value="1"/>
</dbReference>
<sequence>MEQKDPKHQGQEGQQKENKIRNNQIIVFKLGGEEYALFIDQIKEVVVTPHISKVPLTPSYIRGLANIRGQILSIVDLEDKFGLNASVKDSESYCLVVESADYNMAILVQEVPNTLSVADDEIEYTNSVFTEQVEGKSYVKGIVKLGGRLIILIDAAHLLTKDEIAVS</sequence>
<dbReference type="InterPro" id="IPR002545">
    <property type="entry name" value="CheW-lke_dom"/>
</dbReference>
<dbReference type="EMBL" id="BAABJX010000053">
    <property type="protein sequence ID" value="GAA4846303.1"/>
    <property type="molecule type" value="Genomic_DNA"/>
</dbReference>
<dbReference type="RefSeq" id="WP_345373954.1">
    <property type="nucleotide sequence ID" value="NZ_BAABJX010000053.1"/>
</dbReference>
<gene>
    <name evidence="2" type="ORF">GCM10023331_33860</name>
</gene>
<dbReference type="InterPro" id="IPR036061">
    <property type="entry name" value="CheW-like_dom_sf"/>
</dbReference>
<evidence type="ECO:0000313" key="3">
    <source>
        <dbReference type="Proteomes" id="UP001500298"/>
    </source>
</evidence>
<keyword evidence="3" id="KW-1185">Reference proteome</keyword>
<proteinExistence type="predicted"/>
<evidence type="ECO:0000259" key="1">
    <source>
        <dbReference type="PROSITE" id="PS50851"/>
    </source>
</evidence>
<dbReference type="InterPro" id="IPR039315">
    <property type="entry name" value="CheW"/>
</dbReference>
<dbReference type="Gene3D" id="2.30.30.40">
    <property type="entry name" value="SH3 Domains"/>
    <property type="match status" value="1"/>
</dbReference>
<accession>A0ABP9DJI5</accession>
<dbReference type="PROSITE" id="PS50851">
    <property type="entry name" value="CHEW"/>
    <property type="match status" value="1"/>
</dbReference>
<feature type="domain" description="CheW-like" evidence="1">
    <location>
        <begin position="22"/>
        <end position="164"/>
    </location>
</feature>
<dbReference type="Proteomes" id="UP001500298">
    <property type="component" value="Unassembled WGS sequence"/>
</dbReference>
<protein>
    <submittedName>
        <fullName evidence="2">Chemotaxis protein CheW</fullName>
    </submittedName>
</protein>
<dbReference type="SUPFAM" id="SSF50341">
    <property type="entry name" value="CheW-like"/>
    <property type="match status" value="1"/>
</dbReference>
<dbReference type="PANTHER" id="PTHR22617">
    <property type="entry name" value="CHEMOTAXIS SENSOR HISTIDINE KINASE-RELATED"/>
    <property type="match status" value="1"/>
</dbReference>
<dbReference type="PANTHER" id="PTHR22617:SF23">
    <property type="entry name" value="CHEMOTAXIS PROTEIN CHEW"/>
    <property type="match status" value="1"/>
</dbReference>
<dbReference type="Pfam" id="PF01584">
    <property type="entry name" value="CheW"/>
    <property type="match status" value="1"/>
</dbReference>
<evidence type="ECO:0000313" key="2">
    <source>
        <dbReference type="EMBL" id="GAA4846303.1"/>
    </source>
</evidence>
<name>A0ABP9DJI5_9BACT</name>